<keyword evidence="2 5" id="KW-0812">Transmembrane</keyword>
<feature type="transmembrane region" description="Helical" evidence="5">
    <location>
        <begin position="135"/>
        <end position="153"/>
    </location>
</feature>
<keyword evidence="7" id="KW-0436">Ligase</keyword>
<dbReference type="Pfam" id="PF04932">
    <property type="entry name" value="Wzy_C"/>
    <property type="match status" value="1"/>
</dbReference>
<feature type="transmembrane region" description="Helical" evidence="5">
    <location>
        <begin position="75"/>
        <end position="94"/>
    </location>
</feature>
<sequence length="425" mass="49165">MSLFKDYMFSAFDRLFGAEINKFRAGQLLFISAITLGLFFSDTARKILLICALFCLTKEQLKDKFYVSWTKGQKITGSILLLLCAWIFFIPLFFGVDPLMERLQSTGWLIELLIWMWATLVFAKDPFFLKNIEKFAIAACLFYSVLALCQRYSLGFAVDFSNWPLRLGAWSVGTILSVMLPWVLYDLIVETSRRKIIGLLFVLILMSATLILTLYTTFWLVLLVQTVVTLFILSLFSKRHFLKIFTLSLALLIILTIVLYSVSLLYKNLYDGFFVQLYQLSLDGFNAEKFTNHRYHIWVEAVNHIKLRPILGYGWAEFSNFSIEERVHTHSAFLQAAWTAGWPAALLLLAFLSNLIYRCATLMQKKKKLLVVPFIVLLVVFTYMTCGILDDMFRATRRIVTLYWVTFTLVLTPLINYNKNDSTNL</sequence>
<comment type="subcellular location">
    <subcellularLocation>
        <location evidence="1">Membrane</location>
        <topology evidence="1">Multi-pass membrane protein</topology>
    </subcellularLocation>
</comment>
<gene>
    <name evidence="7" type="ORF">NE630_06450</name>
</gene>
<name>A0AAW5K4J5_9BACT</name>
<organism evidence="7 8">
    <name type="scientific">Cloacibacillus evryensis</name>
    <dbReference type="NCBI Taxonomy" id="508460"/>
    <lineage>
        <taxon>Bacteria</taxon>
        <taxon>Thermotogati</taxon>
        <taxon>Synergistota</taxon>
        <taxon>Synergistia</taxon>
        <taxon>Synergistales</taxon>
        <taxon>Synergistaceae</taxon>
        <taxon>Cloacibacillus</taxon>
    </lineage>
</organism>
<feature type="transmembrane region" description="Helical" evidence="5">
    <location>
        <begin position="196"/>
        <end position="212"/>
    </location>
</feature>
<keyword evidence="8" id="KW-1185">Reference proteome</keyword>
<evidence type="ECO:0000313" key="7">
    <source>
        <dbReference type="EMBL" id="MCQ4814069.1"/>
    </source>
</evidence>
<feature type="transmembrane region" description="Helical" evidence="5">
    <location>
        <begin position="28"/>
        <end position="54"/>
    </location>
</feature>
<protein>
    <submittedName>
        <fullName evidence="7">O-antigen ligase family protein</fullName>
    </submittedName>
</protein>
<feature type="transmembrane region" description="Helical" evidence="5">
    <location>
        <begin position="336"/>
        <end position="357"/>
    </location>
</feature>
<feature type="transmembrane region" description="Helical" evidence="5">
    <location>
        <begin position="401"/>
        <end position="417"/>
    </location>
</feature>
<feature type="transmembrane region" description="Helical" evidence="5">
    <location>
        <begin position="106"/>
        <end position="123"/>
    </location>
</feature>
<feature type="transmembrane region" description="Helical" evidence="5">
    <location>
        <begin position="218"/>
        <end position="237"/>
    </location>
</feature>
<dbReference type="GO" id="GO:0016874">
    <property type="term" value="F:ligase activity"/>
    <property type="evidence" value="ECO:0007669"/>
    <property type="project" value="UniProtKB-KW"/>
</dbReference>
<reference evidence="7 8" key="1">
    <citation type="submission" date="2022-06" db="EMBL/GenBank/DDBJ databases">
        <title>Isolation of gut microbiota from human fecal samples.</title>
        <authorList>
            <person name="Pamer E.G."/>
            <person name="Barat B."/>
            <person name="Waligurski E."/>
            <person name="Medina S."/>
            <person name="Paddock L."/>
            <person name="Mostad J."/>
        </authorList>
    </citation>
    <scope>NUCLEOTIDE SEQUENCE [LARGE SCALE GENOMIC DNA]</scope>
    <source>
        <strain evidence="7 8">DFI.9.90</strain>
    </source>
</reference>
<evidence type="ECO:0000256" key="3">
    <source>
        <dbReference type="ARBA" id="ARBA00022989"/>
    </source>
</evidence>
<evidence type="ECO:0000313" key="8">
    <source>
        <dbReference type="Proteomes" id="UP001205919"/>
    </source>
</evidence>
<comment type="caution">
    <text evidence="7">The sequence shown here is derived from an EMBL/GenBank/DDBJ whole genome shotgun (WGS) entry which is preliminary data.</text>
</comment>
<keyword evidence="4 5" id="KW-0472">Membrane</keyword>
<dbReference type="InterPro" id="IPR007016">
    <property type="entry name" value="O-antigen_ligase-rel_domated"/>
</dbReference>
<dbReference type="PANTHER" id="PTHR37422">
    <property type="entry name" value="TEICHURONIC ACID BIOSYNTHESIS PROTEIN TUAE"/>
    <property type="match status" value="1"/>
</dbReference>
<accession>A0AAW5K4J5</accession>
<evidence type="ECO:0000256" key="1">
    <source>
        <dbReference type="ARBA" id="ARBA00004141"/>
    </source>
</evidence>
<dbReference type="RefSeq" id="WP_008713228.1">
    <property type="nucleotide sequence ID" value="NZ_CABKQM010000008.1"/>
</dbReference>
<evidence type="ECO:0000256" key="4">
    <source>
        <dbReference type="ARBA" id="ARBA00023136"/>
    </source>
</evidence>
<feature type="transmembrane region" description="Helical" evidence="5">
    <location>
        <begin position="244"/>
        <end position="266"/>
    </location>
</feature>
<evidence type="ECO:0000256" key="2">
    <source>
        <dbReference type="ARBA" id="ARBA00022692"/>
    </source>
</evidence>
<dbReference type="EMBL" id="JANFYT010000011">
    <property type="protein sequence ID" value="MCQ4814069.1"/>
    <property type="molecule type" value="Genomic_DNA"/>
</dbReference>
<evidence type="ECO:0000259" key="6">
    <source>
        <dbReference type="Pfam" id="PF04932"/>
    </source>
</evidence>
<keyword evidence="3 5" id="KW-1133">Transmembrane helix</keyword>
<dbReference type="AlphaFoldDB" id="A0AAW5K4J5"/>
<feature type="domain" description="O-antigen ligase-related" evidence="6">
    <location>
        <begin position="201"/>
        <end position="349"/>
    </location>
</feature>
<feature type="transmembrane region" description="Helical" evidence="5">
    <location>
        <begin position="165"/>
        <end position="184"/>
    </location>
</feature>
<feature type="transmembrane region" description="Helical" evidence="5">
    <location>
        <begin position="369"/>
        <end position="389"/>
    </location>
</feature>
<evidence type="ECO:0000256" key="5">
    <source>
        <dbReference type="SAM" id="Phobius"/>
    </source>
</evidence>
<proteinExistence type="predicted"/>
<dbReference type="Proteomes" id="UP001205919">
    <property type="component" value="Unassembled WGS sequence"/>
</dbReference>
<dbReference type="GO" id="GO:0016020">
    <property type="term" value="C:membrane"/>
    <property type="evidence" value="ECO:0007669"/>
    <property type="project" value="UniProtKB-SubCell"/>
</dbReference>
<dbReference type="InterPro" id="IPR051533">
    <property type="entry name" value="WaaL-like"/>
</dbReference>
<dbReference type="PANTHER" id="PTHR37422:SF17">
    <property type="entry name" value="O-ANTIGEN LIGASE"/>
    <property type="match status" value="1"/>
</dbReference>
<dbReference type="GeneID" id="95757116"/>